<feature type="transmembrane region" description="Helical" evidence="1">
    <location>
        <begin position="140"/>
        <end position="159"/>
    </location>
</feature>
<evidence type="ECO:0000256" key="1">
    <source>
        <dbReference type="SAM" id="Phobius"/>
    </source>
</evidence>
<evidence type="ECO:0000313" key="2">
    <source>
        <dbReference type="EMBL" id="OLR54952.1"/>
    </source>
</evidence>
<dbReference type="AlphaFoldDB" id="A0A1Q9JFD1"/>
<dbReference type="OrthoDB" id="9942479at2"/>
<feature type="transmembrane region" description="Helical" evidence="1">
    <location>
        <begin position="225"/>
        <end position="244"/>
    </location>
</feature>
<dbReference type="STRING" id="1261640.BHK98_01980"/>
<dbReference type="RefSeq" id="WP_075711970.1">
    <property type="nucleotide sequence ID" value="NZ_MJIE01000001.1"/>
</dbReference>
<reference evidence="2 3" key="1">
    <citation type="journal article" date="2016" name="Appl. Environ. Microbiol.">
        <title>Function and Phylogeny of Bacterial Butyryl Coenzyme A:Acetate Transferases and Their Diversity in the Proximal Colon of Swine.</title>
        <authorList>
            <person name="Trachsel J."/>
            <person name="Bayles D.O."/>
            <person name="Looft T."/>
            <person name="Levine U.Y."/>
            <person name="Allen H.K."/>
        </authorList>
    </citation>
    <scope>NUCLEOTIDE SEQUENCE [LARGE SCALE GENOMIC DNA]</scope>
    <source>
        <strain evidence="2 3">68-3-10</strain>
    </source>
</reference>
<proteinExistence type="predicted"/>
<protein>
    <submittedName>
        <fullName evidence="2">Uncharacterized protein</fullName>
    </submittedName>
</protein>
<evidence type="ECO:0000313" key="3">
    <source>
        <dbReference type="Proteomes" id="UP000187404"/>
    </source>
</evidence>
<name>A0A1Q9JFD1_9FIRM</name>
<sequence length="252" mass="28297">MFDNFEELSDVDKKIVEAIERSPIPNVPEKEIFAAAQKATSFYTRQQRILDIDFWKVVICCIPDFVSVFWMTASFLLGSCVFSYLITANHEISPIAYMTALAPIPILVLSIRELQYRDPNLSDLEKTCKYDPTRIYTARLWIGMIGNIILISMIGAISFRGYSFVFQMFSCAFISLFLMGALTLLILSVSDSSLPLSLVLGSWVLLSICLLSFPEAQEMIENIANGAFIIPLLISIILFTVSTIKVPAKKYA</sequence>
<keyword evidence="1" id="KW-0472">Membrane</keyword>
<accession>A0A1Q9JFD1</accession>
<keyword evidence="3" id="KW-1185">Reference proteome</keyword>
<feature type="transmembrane region" description="Helical" evidence="1">
    <location>
        <begin position="165"/>
        <end position="187"/>
    </location>
</feature>
<dbReference type="Proteomes" id="UP000187404">
    <property type="component" value="Unassembled WGS sequence"/>
</dbReference>
<feature type="transmembrane region" description="Helical" evidence="1">
    <location>
        <begin position="54"/>
        <end position="86"/>
    </location>
</feature>
<comment type="caution">
    <text evidence="2">The sequence shown here is derived from an EMBL/GenBank/DDBJ whole genome shotgun (WGS) entry which is preliminary data.</text>
</comment>
<dbReference type="EMBL" id="MJIE01000001">
    <property type="protein sequence ID" value="OLR54952.1"/>
    <property type="molecule type" value="Genomic_DNA"/>
</dbReference>
<keyword evidence="1" id="KW-0812">Transmembrane</keyword>
<organism evidence="2 3">
    <name type="scientific">Hornefia porci</name>
    <dbReference type="NCBI Taxonomy" id="2652292"/>
    <lineage>
        <taxon>Bacteria</taxon>
        <taxon>Bacillati</taxon>
        <taxon>Bacillota</taxon>
        <taxon>Clostridia</taxon>
        <taxon>Peptostreptococcales</taxon>
        <taxon>Anaerovoracaceae</taxon>
        <taxon>Hornefia</taxon>
    </lineage>
</organism>
<feature type="transmembrane region" description="Helical" evidence="1">
    <location>
        <begin position="194"/>
        <end position="213"/>
    </location>
</feature>
<keyword evidence="1" id="KW-1133">Transmembrane helix</keyword>
<gene>
    <name evidence="2" type="ORF">BHK98_01980</name>
</gene>
<feature type="transmembrane region" description="Helical" evidence="1">
    <location>
        <begin position="92"/>
        <end position="111"/>
    </location>
</feature>